<dbReference type="Proteomes" id="UP001224775">
    <property type="component" value="Unassembled WGS sequence"/>
</dbReference>
<keyword evidence="2" id="KW-1185">Reference proteome</keyword>
<organism evidence="1 2">
    <name type="scientific">Skeletonema marinoi</name>
    <dbReference type="NCBI Taxonomy" id="267567"/>
    <lineage>
        <taxon>Eukaryota</taxon>
        <taxon>Sar</taxon>
        <taxon>Stramenopiles</taxon>
        <taxon>Ochrophyta</taxon>
        <taxon>Bacillariophyta</taxon>
        <taxon>Coscinodiscophyceae</taxon>
        <taxon>Thalassiosirophycidae</taxon>
        <taxon>Thalassiosirales</taxon>
        <taxon>Skeletonemataceae</taxon>
        <taxon>Skeletonema</taxon>
        <taxon>Skeletonema marinoi-dohrnii complex</taxon>
    </lineage>
</organism>
<comment type="caution">
    <text evidence="1">The sequence shown here is derived from an EMBL/GenBank/DDBJ whole genome shotgun (WGS) entry which is preliminary data.</text>
</comment>
<dbReference type="EMBL" id="JATAAI010000002">
    <property type="protein sequence ID" value="KAK1747470.1"/>
    <property type="molecule type" value="Genomic_DNA"/>
</dbReference>
<evidence type="ECO:0000313" key="2">
    <source>
        <dbReference type="Proteomes" id="UP001224775"/>
    </source>
</evidence>
<proteinExistence type="predicted"/>
<protein>
    <submittedName>
        <fullName evidence="1">Uncharacterized protein</fullName>
    </submittedName>
</protein>
<accession>A0AAD8YLL8</accession>
<dbReference type="AlphaFoldDB" id="A0AAD8YLL8"/>
<evidence type="ECO:0000313" key="1">
    <source>
        <dbReference type="EMBL" id="KAK1747470.1"/>
    </source>
</evidence>
<reference evidence="1" key="1">
    <citation type="submission" date="2023-06" db="EMBL/GenBank/DDBJ databases">
        <title>Survivors Of The Sea: Transcriptome response of Skeletonema marinoi to long-term dormancy.</title>
        <authorList>
            <person name="Pinder M.I.M."/>
            <person name="Kourtchenko O."/>
            <person name="Robertson E.K."/>
            <person name="Larsson T."/>
            <person name="Maumus F."/>
            <person name="Osuna-Cruz C.M."/>
            <person name="Vancaester E."/>
            <person name="Stenow R."/>
            <person name="Vandepoele K."/>
            <person name="Ploug H."/>
            <person name="Bruchert V."/>
            <person name="Godhe A."/>
            <person name="Topel M."/>
        </authorList>
    </citation>
    <scope>NUCLEOTIDE SEQUENCE</scope>
    <source>
        <strain evidence="1">R05AC</strain>
    </source>
</reference>
<sequence length="95" mass="10330">MAKRMEINSRLTKPLYVAVSSGGSFDSEDGLDKKRRKLIPSLTGWYSNLLDTHEVATKSVSTGILTVVGDICAQVLGEYLKHGNILQLVSTSSEC</sequence>
<name>A0AAD8YLL8_9STRA</name>
<gene>
    <name evidence="1" type="ORF">QTG54_001433</name>
</gene>